<evidence type="ECO:0000313" key="13">
    <source>
        <dbReference type="Proteomes" id="UP000662857"/>
    </source>
</evidence>
<keyword evidence="6 12" id="KW-0418">Kinase</keyword>
<keyword evidence="10" id="KW-0472">Membrane</keyword>
<dbReference type="EMBL" id="CP070499">
    <property type="protein sequence ID" value="QSB14274.1"/>
    <property type="molecule type" value="Genomic_DNA"/>
</dbReference>
<dbReference type="InterPro" id="IPR003594">
    <property type="entry name" value="HATPase_dom"/>
</dbReference>
<accession>A0A895Y945</accession>
<comment type="catalytic activity">
    <reaction evidence="1">
        <text>ATP + protein L-histidine = ADP + protein N-phospho-L-histidine.</text>
        <dbReference type="EC" id="2.7.13.3"/>
    </reaction>
</comment>
<dbReference type="InterPro" id="IPR036890">
    <property type="entry name" value="HATPase_C_sf"/>
</dbReference>
<evidence type="ECO:0000256" key="7">
    <source>
        <dbReference type="ARBA" id="ARBA00022840"/>
    </source>
</evidence>
<gene>
    <name evidence="12" type="ORF">JQS43_22640</name>
</gene>
<dbReference type="Pfam" id="PF07730">
    <property type="entry name" value="HisKA_3"/>
    <property type="match status" value="1"/>
</dbReference>
<dbReference type="GO" id="GO:0000155">
    <property type="term" value="F:phosphorelay sensor kinase activity"/>
    <property type="evidence" value="ECO:0007669"/>
    <property type="project" value="InterPro"/>
</dbReference>
<dbReference type="InterPro" id="IPR005467">
    <property type="entry name" value="His_kinase_dom"/>
</dbReference>
<evidence type="ECO:0000256" key="1">
    <source>
        <dbReference type="ARBA" id="ARBA00000085"/>
    </source>
</evidence>
<feature type="transmembrane region" description="Helical" evidence="10">
    <location>
        <begin position="21"/>
        <end position="46"/>
    </location>
</feature>
<evidence type="ECO:0000256" key="10">
    <source>
        <dbReference type="SAM" id="Phobius"/>
    </source>
</evidence>
<protein>
    <recommendedName>
        <fullName evidence="2">histidine kinase</fullName>
        <ecNumber evidence="2">2.7.13.3</ecNumber>
    </recommendedName>
</protein>
<dbReference type="AlphaFoldDB" id="A0A895Y945"/>
<dbReference type="Gene3D" id="1.20.5.1930">
    <property type="match status" value="1"/>
</dbReference>
<reference evidence="12" key="1">
    <citation type="submission" date="2021-02" db="EMBL/GenBank/DDBJ databases">
        <title>Natrosporangium hydrolyticum gen. nov., sp. nov, a haloalkaliphilic actinobacterium from a soda solonchak soil.</title>
        <authorList>
            <person name="Sorokin D.Y."/>
            <person name="Khijniak T.V."/>
            <person name="Zakharycheva A.P."/>
            <person name="Boueva O.V."/>
            <person name="Ariskina E.V."/>
            <person name="Hahnke R.L."/>
            <person name="Bunk B."/>
            <person name="Sproer C."/>
            <person name="Schumann P."/>
            <person name="Evtushenko L.I."/>
            <person name="Kublanov I.V."/>
        </authorList>
    </citation>
    <scope>NUCLEOTIDE SEQUENCE</scope>
    <source>
        <strain evidence="12">DSM 106523</strain>
    </source>
</reference>
<dbReference type="Proteomes" id="UP000662857">
    <property type="component" value="Chromosome"/>
</dbReference>
<evidence type="ECO:0000313" key="12">
    <source>
        <dbReference type="EMBL" id="QSB14274.1"/>
    </source>
</evidence>
<dbReference type="Gene3D" id="3.30.565.10">
    <property type="entry name" value="Histidine kinase-like ATPase, C-terminal domain"/>
    <property type="match status" value="1"/>
</dbReference>
<dbReference type="GO" id="GO:0005524">
    <property type="term" value="F:ATP binding"/>
    <property type="evidence" value="ECO:0007669"/>
    <property type="project" value="UniProtKB-KW"/>
</dbReference>
<evidence type="ECO:0000256" key="9">
    <source>
        <dbReference type="SAM" id="MobiDB-lite"/>
    </source>
</evidence>
<keyword evidence="8" id="KW-0902">Two-component regulatory system</keyword>
<feature type="region of interest" description="Disordered" evidence="9">
    <location>
        <begin position="419"/>
        <end position="447"/>
    </location>
</feature>
<proteinExistence type="predicted"/>
<name>A0A895Y945_9ACTN</name>
<feature type="transmembrane region" description="Helical" evidence="10">
    <location>
        <begin position="124"/>
        <end position="146"/>
    </location>
</feature>
<sequence>MAVPLWWQRPGPTPTQQHRDLWLAAAAAALAAASSVLTTSMGVTAFPDPASLPEQLLWSVLLAVPLAVRRRFPTTVLLAVAVLFIAAQARQADDGLVHSAILFVALYTLGAWGNDRRQGRLVRIGVIVAMFGWLGYGLLIAALTVGAEAGGAGPLDPLLAAALYSVALNALYFGAAYYFGNIAWESARRRHELLAGQEELRRSQAENARQAVVAERLRIARDLHDVVAHHVSVMGIQAAAARRVFDRDQQAASTALRSVEQTARTAVRELQELLGVLRSEPGPPDRDGSDAAAAASGADRESAMPLAVVPRLDQLSELADQARATGLQVSYRTVGPPVPIPEAIGLSAYRVAQEALTNTIKHAGATHVDLRVRYLAQSLEVEVSDDGRGTSPAGGPGSNGSGLGLVGMRERMSVHNGELAAGPRRQGGFQVRARFPLPADAGQAESA</sequence>
<dbReference type="PANTHER" id="PTHR24421">
    <property type="entry name" value="NITRATE/NITRITE SENSOR PROTEIN NARX-RELATED"/>
    <property type="match status" value="1"/>
</dbReference>
<keyword evidence="5" id="KW-0547">Nucleotide-binding</keyword>
<feature type="transmembrane region" description="Helical" evidence="10">
    <location>
        <begin position="158"/>
        <end position="180"/>
    </location>
</feature>
<dbReference type="SMART" id="SM00387">
    <property type="entry name" value="HATPase_c"/>
    <property type="match status" value="1"/>
</dbReference>
<dbReference type="GO" id="GO:0046983">
    <property type="term" value="F:protein dimerization activity"/>
    <property type="evidence" value="ECO:0007669"/>
    <property type="project" value="InterPro"/>
</dbReference>
<evidence type="ECO:0000256" key="8">
    <source>
        <dbReference type="ARBA" id="ARBA00023012"/>
    </source>
</evidence>
<feature type="region of interest" description="Disordered" evidence="9">
    <location>
        <begin position="383"/>
        <end position="405"/>
    </location>
</feature>
<dbReference type="InterPro" id="IPR050482">
    <property type="entry name" value="Sensor_HK_TwoCompSys"/>
</dbReference>
<keyword evidence="10" id="KW-0812">Transmembrane</keyword>
<dbReference type="PANTHER" id="PTHR24421:SF10">
    <property type="entry name" value="NITRATE_NITRITE SENSOR PROTEIN NARQ"/>
    <property type="match status" value="1"/>
</dbReference>
<keyword evidence="7" id="KW-0067">ATP-binding</keyword>
<evidence type="ECO:0000259" key="11">
    <source>
        <dbReference type="PROSITE" id="PS50109"/>
    </source>
</evidence>
<keyword evidence="13" id="KW-1185">Reference proteome</keyword>
<evidence type="ECO:0000256" key="6">
    <source>
        <dbReference type="ARBA" id="ARBA00022777"/>
    </source>
</evidence>
<feature type="compositionally biased region" description="Gly residues" evidence="9">
    <location>
        <begin position="392"/>
        <end position="405"/>
    </location>
</feature>
<dbReference type="KEGG" id="nhy:JQS43_22640"/>
<organism evidence="12 13">
    <name type="scientific">Natronosporangium hydrolyticum</name>
    <dbReference type="NCBI Taxonomy" id="2811111"/>
    <lineage>
        <taxon>Bacteria</taxon>
        <taxon>Bacillati</taxon>
        <taxon>Actinomycetota</taxon>
        <taxon>Actinomycetes</taxon>
        <taxon>Micromonosporales</taxon>
        <taxon>Micromonosporaceae</taxon>
        <taxon>Natronosporangium</taxon>
    </lineage>
</organism>
<dbReference type="GO" id="GO:0016020">
    <property type="term" value="C:membrane"/>
    <property type="evidence" value="ECO:0007669"/>
    <property type="project" value="InterPro"/>
</dbReference>
<dbReference type="PROSITE" id="PS50109">
    <property type="entry name" value="HIS_KIN"/>
    <property type="match status" value="1"/>
</dbReference>
<evidence type="ECO:0000256" key="5">
    <source>
        <dbReference type="ARBA" id="ARBA00022741"/>
    </source>
</evidence>
<evidence type="ECO:0000256" key="3">
    <source>
        <dbReference type="ARBA" id="ARBA00022553"/>
    </source>
</evidence>
<evidence type="ECO:0000256" key="2">
    <source>
        <dbReference type="ARBA" id="ARBA00012438"/>
    </source>
</evidence>
<dbReference type="InterPro" id="IPR055558">
    <property type="entry name" value="DUF7134"/>
</dbReference>
<dbReference type="InterPro" id="IPR011712">
    <property type="entry name" value="Sig_transdc_His_kin_sub3_dim/P"/>
</dbReference>
<dbReference type="CDD" id="cd16917">
    <property type="entry name" value="HATPase_UhpB-NarQ-NarX-like"/>
    <property type="match status" value="1"/>
</dbReference>
<feature type="domain" description="Histidine kinase" evidence="11">
    <location>
        <begin position="350"/>
        <end position="439"/>
    </location>
</feature>
<keyword evidence="10" id="KW-1133">Transmembrane helix</keyword>
<keyword evidence="4" id="KW-0808">Transferase</keyword>
<feature type="transmembrane region" description="Helical" evidence="10">
    <location>
        <begin position="96"/>
        <end position="112"/>
    </location>
</feature>
<dbReference type="SUPFAM" id="SSF55874">
    <property type="entry name" value="ATPase domain of HSP90 chaperone/DNA topoisomerase II/histidine kinase"/>
    <property type="match status" value="1"/>
</dbReference>
<dbReference type="Pfam" id="PF23539">
    <property type="entry name" value="DUF7134"/>
    <property type="match status" value="1"/>
</dbReference>
<feature type="region of interest" description="Disordered" evidence="9">
    <location>
        <begin position="277"/>
        <end position="300"/>
    </location>
</feature>
<dbReference type="EC" id="2.7.13.3" evidence="2"/>
<keyword evidence="3" id="KW-0597">Phosphoprotein</keyword>
<dbReference type="RefSeq" id="WP_239676399.1">
    <property type="nucleotide sequence ID" value="NZ_CP070499.1"/>
</dbReference>
<evidence type="ECO:0000256" key="4">
    <source>
        <dbReference type="ARBA" id="ARBA00022679"/>
    </source>
</evidence>
<dbReference type="Pfam" id="PF02518">
    <property type="entry name" value="HATPase_c"/>
    <property type="match status" value="1"/>
</dbReference>